<name>A0A1G7KZG0_9FIRM</name>
<evidence type="ECO:0008006" key="3">
    <source>
        <dbReference type="Google" id="ProtNLM"/>
    </source>
</evidence>
<dbReference type="AlphaFoldDB" id="A0A1G7KZG0"/>
<sequence>MSGHYYEDPASFSDNECMLSEAQVHLRDCFRLLWEQHIYWTRMVIMGIVFNLPDLEATTKRLLRNAPDFARLFRRFYGKEIACEFERLIRDHLVIAAELVKAAKDGNTKAAADAEKRWYANADEIVYFLRHINPYWSVKHMRSMWYEHLALTKEEAVAMLSKNYTNSIEIFNQIEKQALMMADAFSNGIISQFGL</sequence>
<evidence type="ECO:0000313" key="2">
    <source>
        <dbReference type="Proteomes" id="UP000243333"/>
    </source>
</evidence>
<protein>
    <recommendedName>
        <fullName evidence="3">Acetylglutamate kinase</fullName>
    </recommendedName>
</protein>
<evidence type="ECO:0000313" key="1">
    <source>
        <dbReference type="EMBL" id="SDF42129.1"/>
    </source>
</evidence>
<dbReference type="Proteomes" id="UP000243333">
    <property type="component" value="Unassembled WGS sequence"/>
</dbReference>
<dbReference type="EMBL" id="FNBU01000010">
    <property type="protein sequence ID" value="SDF42129.1"/>
    <property type="molecule type" value="Genomic_DNA"/>
</dbReference>
<dbReference type="RefSeq" id="WP_245690338.1">
    <property type="nucleotide sequence ID" value="NZ_FNBU01000010.1"/>
</dbReference>
<accession>A0A1G7KZG0</accession>
<proteinExistence type="predicted"/>
<keyword evidence="2" id="KW-1185">Reference proteome</keyword>
<reference evidence="2" key="1">
    <citation type="submission" date="2016-10" db="EMBL/GenBank/DDBJ databases">
        <authorList>
            <person name="Varghese N."/>
            <person name="Submissions S."/>
        </authorList>
    </citation>
    <scope>NUCLEOTIDE SEQUENCE [LARGE SCALE GENOMIC DNA]</scope>
    <source>
        <strain evidence="2">DSM 23256</strain>
    </source>
</reference>
<organism evidence="1 2">
    <name type="scientific">Sporolituus thermophilus DSM 23256</name>
    <dbReference type="NCBI Taxonomy" id="1123285"/>
    <lineage>
        <taxon>Bacteria</taxon>
        <taxon>Bacillati</taxon>
        <taxon>Bacillota</taxon>
        <taxon>Negativicutes</taxon>
        <taxon>Selenomonadales</taxon>
        <taxon>Sporomusaceae</taxon>
        <taxon>Sporolituus</taxon>
    </lineage>
</organism>
<gene>
    <name evidence="1" type="ORF">SAMN05660235_01519</name>
</gene>
<dbReference type="STRING" id="1123285.SAMN05660235_01519"/>